<accession>A0A8J5IW29</accession>
<evidence type="ECO:0000313" key="3">
    <source>
        <dbReference type="Proteomes" id="UP000709295"/>
    </source>
</evidence>
<evidence type="ECO:0000313" key="2">
    <source>
        <dbReference type="EMBL" id="KAG6976499.1"/>
    </source>
</evidence>
<dbReference type="InterPro" id="IPR048324">
    <property type="entry name" value="ZSWIM1-3_RNaseH-like"/>
</dbReference>
<name>A0A8J5IW29_9STRA</name>
<feature type="non-terminal residue" evidence="2">
    <location>
        <position position="1"/>
    </location>
</feature>
<dbReference type="AlphaFoldDB" id="A0A8J5IW29"/>
<evidence type="ECO:0000259" key="1">
    <source>
        <dbReference type="Pfam" id="PF21056"/>
    </source>
</evidence>
<dbReference type="EMBL" id="JAENGY010000029">
    <property type="protein sequence ID" value="KAG6976499.1"/>
    <property type="molecule type" value="Genomic_DNA"/>
</dbReference>
<dbReference type="PANTHER" id="PTHR31569">
    <property type="entry name" value="SWIM-TYPE DOMAIN-CONTAINING PROTEIN"/>
    <property type="match status" value="1"/>
</dbReference>
<protein>
    <recommendedName>
        <fullName evidence="1">ZSWIM1/3 RNaseH-like domain-containing protein</fullName>
    </recommendedName>
</protein>
<dbReference type="PANTHER" id="PTHR31569:SF4">
    <property type="entry name" value="SWIM-TYPE DOMAIN-CONTAINING PROTEIN"/>
    <property type="match status" value="1"/>
</dbReference>
<proteinExistence type="predicted"/>
<dbReference type="Proteomes" id="UP000709295">
    <property type="component" value="Unassembled WGS sequence"/>
</dbReference>
<keyword evidence="3" id="KW-1185">Reference proteome</keyword>
<organism evidence="2 3">
    <name type="scientific">Phytophthora aleatoria</name>
    <dbReference type="NCBI Taxonomy" id="2496075"/>
    <lineage>
        <taxon>Eukaryota</taxon>
        <taxon>Sar</taxon>
        <taxon>Stramenopiles</taxon>
        <taxon>Oomycota</taxon>
        <taxon>Peronosporomycetes</taxon>
        <taxon>Peronosporales</taxon>
        <taxon>Peronosporaceae</taxon>
        <taxon>Phytophthora</taxon>
    </lineage>
</organism>
<feature type="domain" description="ZSWIM1/3 RNaseH-like" evidence="1">
    <location>
        <begin position="37"/>
        <end position="155"/>
    </location>
</feature>
<feature type="non-terminal residue" evidence="2">
    <location>
        <position position="197"/>
    </location>
</feature>
<gene>
    <name evidence="2" type="ORF">JG688_00001309</name>
</gene>
<dbReference type="Pfam" id="PF21056">
    <property type="entry name" value="ZSWIM1-3_RNaseH-like"/>
    <property type="match status" value="1"/>
</dbReference>
<dbReference type="InterPro" id="IPR052579">
    <property type="entry name" value="Zinc_finger_SWIM"/>
</dbReference>
<sequence>QACNTQGRSQLSRKAEGSSARVYTCGEKAGSWPSRICTRKGNTTTIYVDDDKLAQIIMFQTLQMRRFFEVLPQVLMVDATHNTNDARYKLFSFMIHGVFGHGQYVQHTLMENEGADCLTNAVTSVKSFNVAWDQVRVIIADKDFGEISLLQAAFPLHGFYSVETERKENNIQDRDKVEDAVHMMLNATTEAEYERAR</sequence>
<reference evidence="2" key="1">
    <citation type="submission" date="2021-01" db="EMBL/GenBank/DDBJ databases">
        <title>Phytophthora aleatoria, a newly-described species from Pinus radiata is distinct from Phytophthora cactorum isolates based on comparative genomics.</title>
        <authorList>
            <person name="Mcdougal R."/>
            <person name="Panda P."/>
            <person name="Williams N."/>
            <person name="Studholme D.J."/>
        </authorList>
    </citation>
    <scope>NUCLEOTIDE SEQUENCE</scope>
    <source>
        <strain evidence="2">NZFS 4037</strain>
    </source>
</reference>
<comment type="caution">
    <text evidence="2">The sequence shown here is derived from an EMBL/GenBank/DDBJ whole genome shotgun (WGS) entry which is preliminary data.</text>
</comment>